<accession>A0ABD2MMU8</accession>
<sequence>MLKIVKQRLSTTPTESPKQLFKYLMRQCEKLPKGPKEHYKFQIKQSFKQHVEETDLVRIQEIMKRSHEDAAWILKKYAPDKN</sequence>
<dbReference type="PANTHER" id="PTHR47061:SF1">
    <property type="entry name" value="LYR MOTIF-CONTAINING PROTEIN 9"/>
    <property type="match status" value="1"/>
</dbReference>
<evidence type="ECO:0000313" key="4">
    <source>
        <dbReference type="EMBL" id="KAL3267729.1"/>
    </source>
</evidence>
<dbReference type="InterPro" id="IPR045291">
    <property type="entry name" value="Complex1_LYR_LYRM9"/>
</dbReference>
<evidence type="ECO:0000259" key="3">
    <source>
        <dbReference type="Pfam" id="PF05347"/>
    </source>
</evidence>
<dbReference type="PANTHER" id="PTHR47061">
    <property type="entry name" value="LYR MOTIF-CONTAINING PROTEIN 9"/>
    <property type="match status" value="1"/>
</dbReference>
<name>A0ABD2MMU8_9CUCU</name>
<dbReference type="AlphaFoldDB" id="A0ABD2MMU8"/>
<keyword evidence="5" id="KW-1185">Reference proteome</keyword>
<evidence type="ECO:0000313" key="5">
    <source>
        <dbReference type="Proteomes" id="UP001516400"/>
    </source>
</evidence>
<evidence type="ECO:0000256" key="2">
    <source>
        <dbReference type="ARBA" id="ARBA00026234"/>
    </source>
</evidence>
<dbReference type="Pfam" id="PF05347">
    <property type="entry name" value="Complex1_LYR"/>
    <property type="match status" value="1"/>
</dbReference>
<protein>
    <recommendedName>
        <fullName evidence="2">LYR motif-containing protein 9</fullName>
    </recommendedName>
</protein>
<dbReference type="EMBL" id="JABFTP020000021">
    <property type="protein sequence ID" value="KAL3267729.1"/>
    <property type="molecule type" value="Genomic_DNA"/>
</dbReference>
<proteinExistence type="inferred from homology"/>
<comment type="similarity">
    <text evidence="1">Belongs to the complex I LYR family. LYRM9 subfamily.</text>
</comment>
<comment type="caution">
    <text evidence="4">The sequence shown here is derived from an EMBL/GenBank/DDBJ whole genome shotgun (WGS) entry which is preliminary data.</text>
</comment>
<dbReference type="CDD" id="cd20269">
    <property type="entry name" value="Complex1_LYR_LYRM9"/>
    <property type="match status" value="1"/>
</dbReference>
<gene>
    <name evidence="4" type="ORF">HHI36_006856</name>
</gene>
<reference evidence="4 5" key="1">
    <citation type="journal article" date="2021" name="BMC Biol.">
        <title>Horizontally acquired antibacterial genes associated with adaptive radiation of ladybird beetles.</title>
        <authorList>
            <person name="Li H.S."/>
            <person name="Tang X.F."/>
            <person name="Huang Y.H."/>
            <person name="Xu Z.Y."/>
            <person name="Chen M.L."/>
            <person name="Du X.Y."/>
            <person name="Qiu B.Y."/>
            <person name="Chen P.T."/>
            <person name="Zhang W."/>
            <person name="Slipinski A."/>
            <person name="Escalona H.E."/>
            <person name="Waterhouse R.M."/>
            <person name="Zwick A."/>
            <person name="Pang H."/>
        </authorList>
    </citation>
    <scope>NUCLEOTIDE SEQUENCE [LARGE SCALE GENOMIC DNA]</scope>
    <source>
        <strain evidence="4">SYSU2018</strain>
    </source>
</reference>
<evidence type="ECO:0000256" key="1">
    <source>
        <dbReference type="ARBA" id="ARBA00025757"/>
    </source>
</evidence>
<dbReference type="InterPro" id="IPR008011">
    <property type="entry name" value="Complex1_LYR_dom"/>
</dbReference>
<dbReference type="InterPro" id="IPR052151">
    <property type="entry name" value="Complex_I_LYR"/>
</dbReference>
<dbReference type="Proteomes" id="UP001516400">
    <property type="component" value="Unassembled WGS sequence"/>
</dbReference>
<feature type="domain" description="Complex 1 LYR protein" evidence="3">
    <location>
        <begin position="18"/>
        <end position="70"/>
    </location>
</feature>
<organism evidence="4 5">
    <name type="scientific">Cryptolaemus montrouzieri</name>
    <dbReference type="NCBI Taxonomy" id="559131"/>
    <lineage>
        <taxon>Eukaryota</taxon>
        <taxon>Metazoa</taxon>
        <taxon>Ecdysozoa</taxon>
        <taxon>Arthropoda</taxon>
        <taxon>Hexapoda</taxon>
        <taxon>Insecta</taxon>
        <taxon>Pterygota</taxon>
        <taxon>Neoptera</taxon>
        <taxon>Endopterygota</taxon>
        <taxon>Coleoptera</taxon>
        <taxon>Polyphaga</taxon>
        <taxon>Cucujiformia</taxon>
        <taxon>Coccinelloidea</taxon>
        <taxon>Coccinellidae</taxon>
        <taxon>Scymninae</taxon>
        <taxon>Scymnini</taxon>
        <taxon>Cryptolaemus</taxon>
    </lineage>
</organism>